<evidence type="ECO:0000259" key="2">
    <source>
        <dbReference type="SMART" id="SM00198"/>
    </source>
</evidence>
<feature type="chain" id="PRO_5001635224" description="SCP domain-containing protein" evidence="1">
    <location>
        <begin position="27"/>
        <end position="154"/>
    </location>
</feature>
<evidence type="ECO:0000313" key="4">
    <source>
        <dbReference type="Proteomes" id="UP000027120"/>
    </source>
</evidence>
<proteinExistence type="predicted"/>
<organism evidence="3 4">
    <name type="scientific">Citrus sinensis</name>
    <name type="common">Sweet orange</name>
    <name type="synonym">Citrus aurantium var. sinensis</name>
    <dbReference type="NCBI Taxonomy" id="2711"/>
    <lineage>
        <taxon>Eukaryota</taxon>
        <taxon>Viridiplantae</taxon>
        <taxon>Streptophyta</taxon>
        <taxon>Embryophyta</taxon>
        <taxon>Tracheophyta</taxon>
        <taxon>Spermatophyta</taxon>
        <taxon>Magnoliopsida</taxon>
        <taxon>eudicotyledons</taxon>
        <taxon>Gunneridae</taxon>
        <taxon>Pentapetalae</taxon>
        <taxon>rosids</taxon>
        <taxon>malvids</taxon>
        <taxon>Sapindales</taxon>
        <taxon>Rutaceae</taxon>
        <taxon>Aurantioideae</taxon>
        <taxon>Citrus</taxon>
    </lineage>
</organism>
<name>A0A067D498_CITSI</name>
<dbReference type="Proteomes" id="UP000027120">
    <property type="component" value="Unassembled WGS sequence"/>
</dbReference>
<dbReference type="Pfam" id="PF00188">
    <property type="entry name" value="CAP"/>
    <property type="match status" value="1"/>
</dbReference>
<dbReference type="CDD" id="cd05381">
    <property type="entry name" value="CAP_PR-1"/>
    <property type="match status" value="1"/>
</dbReference>
<dbReference type="AlphaFoldDB" id="A0A067D498"/>
<dbReference type="FunFam" id="3.40.33.10:FF:000004">
    <property type="entry name" value="CAP, cysteine-rich secretory protein, antigen 5"/>
    <property type="match status" value="1"/>
</dbReference>
<sequence length="154" mass="16420">MAFSKDIPSLVLFCLMGLALALPSRAQDFPQDYVNAHNAARAQVGVNPVKWDESIAAFARSYASQQIASCNLNLAGSSGNLSGADVVGLWVSEKADYDYNSNSCNAGKVCGHYTHVVWRNSVRIGCAKFRCNYGGTSIGCNYASPGNVVGVKPY</sequence>
<accession>A0A067D498</accession>
<keyword evidence="1" id="KW-0732">Signal</keyword>
<dbReference type="InterPro" id="IPR001283">
    <property type="entry name" value="CRISP-related"/>
</dbReference>
<dbReference type="InterPro" id="IPR014044">
    <property type="entry name" value="CAP_dom"/>
</dbReference>
<feature type="signal peptide" evidence="1">
    <location>
        <begin position="1"/>
        <end position="26"/>
    </location>
</feature>
<reference evidence="3 4" key="1">
    <citation type="submission" date="2014-04" db="EMBL/GenBank/DDBJ databases">
        <authorList>
            <consortium name="International Citrus Genome Consortium"/>
            <person name="Gmitter F."/>
            <person name="Chen C."/>
            <person name="Farmerie W."/>
            <person name="Harkins T."/>
            <person name="Desany B."/>
            <person name="Mohiuddin M."/>
            <person name="Kodira C."/>
            <person name="Borodovsky M."/>
            <person name="Lomsadze A."/>
            <person name="Burns P."/>
            <person name="Jenkins J."/>
            <person name="Prochnik S."/>
            <person name="Shu S."/>
            <person name="Chapman J."/>
            <person name="Pitluck S."/>
            <person name="Schmutz J."/>
            <person name="Rokhsar D."/>
        </authorList>
    </citation>
    <scope>NUCLEOTIDE SEQUENCE</scope>
</reference>
<evidence type="ECO:0000313" key="3">
    <source>
        <dbReference type="EMBL" id="KDO36335.1"/>
    </source>
</evidence>
<gene>
    <name evidence="3" type="ORF">CISIN_1g044216mg</name>
</gene>
<dbReference type="EMBL" id="KK794820">
    <property type="protein sequence ID" value="KDO36335.1"/>
    <property type="molecule type" value="Genomic_DNA"/>
</dbReference>
<dbReference type="SUPFAM" id="SSF55797">
    <property type="entry name" value="PR-1-like"/>
    <property type="match status" value="1"/>
</dbReference>
<feature type="domain" description="SCP" evidence="2">
    <location>
        <begin position="28"/>
        <end position="150"/>
    </location>
</feature>
<dbReference type="SMART" id="SM00198">
    <property type="entry name" value="SCP"/>
    <property type="match status" value="1"/>
</dbReference>
<dbReference type="PANTHER" id="PTHR10334">
    <property type="entry name" value="CYSTEINE-RICH SECRETORY PROTEIN-RELATED"/>
    <property type="match status" value="1"/>
</dbReference>
<dbReference type="PRINTS" id="PR00837">
    <property type="entry name" value="V5TPXLIKE"/>
</dbReference>
<dbReference type="GO" id="GO:0005615">
    <property type="term" value="C:extracellular space"/>
    <property type="evidence" value="ECO:0000318"/>
    <property type="project" value="GO_Central"/>
</dbReference>
<dbReference type="InterPro" id="IPR035940">
    <property type="entry name" value="CAP_sf"/>
</dbReference>
<protein>
    <recommendedName>
        <fullName evidence="2">SCP domain-containing protein</fullName>
    </recommendedName>
</protein>
<evidence type="ECO:0000256" key="1">
    <source>
        <dbReference type="SAM" id="SignalP"/>
    </source>
</evidence>
<keyword evidence="4" id="KW-1185">Reference proteome</keyword>
<dbReference type="Gene3D" id="3.40.33.10">
    <property type="entry name" value="CAP"/>
    <property type="match status" value="1"/>
</dbReference>
<dbReference type="SMR" id="A0A067D498"/>